<reference evidence="1 2" key="1">
    <citation type="journal article" date="2014" name="Nat. Commun.">
        <title>Physiological and genomic features of highly alkaliphilic hydrogen-utilizing Betaproteobacteria from a continental serpentinizing site.</title>
        <authorList>
            <person name="Suzuki S."/>
            <person name="Kuenen J.G."/>
            <person name="Schipper K."/>
            <person name="van der Velde S."/>
            <person name="Ishii S."/>
            <person name="Wu A."/>
            <person name="Sorokin D.Y."/>
            <person name="Tenney A."/>
            <person name="Meng X.Y."/>
            <person name="Morrill P.L."/>
            <person name="Kamagata Y."/>
            <person name="Muyzer G."/>
            <person name="Nealson K.H."/>
        </authorList>
    </citation>
    <scope>NUCLEOTIDE SEQUENCE [LARGE SCALE GENOMIC DNA]</scope>
    <source>
        <strain evidence="1 2">B1</strain>
    </source>
</reference>
<organism evidence="1 2">
    <name type="scientific">Serpentinimonas maccroryi</name>
    <dbReference type="NCBI Taxonomy" id="1458426"/>
    <lineage>
        <taxon>Bacteria</taxon>
        <taxon>Pseudomonadati</taxon>
        <taxon>Pseudomonadota</taxon>
        <taxon>Betaproteobacteria</taxon>
        <taxon>Burkholderiales</taxon>
        <taxon>Comamonadaceae</taxon>
        <taxon>Serpentinimonas</taxon>
    </lineage>
</organism>
<dbReference type="Proteomes" id="UP000066014">
    <property type="component" value="Chromosome"/>
</dbReference>
<dbReference type="HOGENOM" id="CLU_000445_92_1_4"/>
<keyword evidence="2" id="KW-1185">Reference proteome</keyword>
<dbReference type="RefSeq" id="WP_144400211.1">
    <property type="nucleotide sequence ID" value="NZ_AP014569.1"/>
</dbReference>
<dbReference type="EMBL" id="AP014569">
    <property type="protein sequence ID" value="BAO82431.1"/>
    <property type="molecule type" value="Genomic_DNA"/>
</dbReference>
<proteinExistence type="predicted"/>
<protein>
    <submittedName>
        <fullName evidence="1">HD-GYP domain protein</fullName>
    </submittedName>
</protein>
<dbReference type="STRING" id="1458426.SMCB_0203"/>
<dbReference type="OrthoDB" id="9774747at2"/>
<dbReference type="AlphaFoldDB" id="A0A060NJH1"/>
<name>A0A060NJH1_9BURK</name>
<gene>
    <name evidence="1" type="ORF">SMCB_0203</name>
</gene>
<accession>A0A060NJH1</accession>
<dbReference type="KEGG" id="cbab:SMCB_0203"/>
<evidence type="ECO:0000313" key="1">
    <source>
        <dbReference type="EMBL" id="BAO82431.1"/>
    </source>
</evidence>
<sequence length="400" mass="44644">MRVPLSLDQIELEAPLPLNIWDGSGVLLLRRGEVIRNFEHRELLRSRGPMVDEEEYRQWTFRYTAEIDRKLRGNASLESIASVARPMGLGPDRDEQAVPVHMRWADLHTSLGLLLHQGEQAQDFLRRLGLIRMRIDEVLQSRTDDSLFVLVQMLLDRTLGYSTGHALLCGLLCRIVGKLLLKEPSQIDALINAALTMNIGMTRLQDELALQAEPPSVEQRIRIEQHPLLGERCLQHLGVQDPTWLRLVRLHHTKLHAMGSLEGAEPLLLMAHLISLIDVFVARISPRVSRKGLPSQRAARDAYLAADGQPNPLGAALIKAVGVYIPGSYVRLASEELAVVVRRQRRANEPLVFALVGRSGMPLGEPALRDTSEAAFEIKSGVAADEVRVRVQSAKLLARL</sequence>
<dbReference type="Gene3D" id="1.10.3210.10">
    <property type="entry name" value="Hypothetical protein af1432"/>
    <property type="match status" value="1"/>
</dbReference>
<evidence type="ECO:0000313" key="2">
    <source>
        <dbReference type="Proteomes" id="UP000066014"/>
    </source>
</evidence>